<dbReference type="Proteomes" id="UP000198984">
    <property type="component" value="Unassembled WGS sequence"/>
</dbReference>
<sequence length="241" mass="26741">MPATLDKRFIVTALSISVVYVFIIVLLSKLINKETAGVAGVALTAIATAIFKQYENLRFPDQRNVSLSLADKSAGSKESIWKVLVIGFTLTGIRILLQDVFDGVFPLLFPVPEDFKNLSGGHDIGIVNNGVILHYSKWETLITCFSFFIGSIIVTKAFRCPSYAVIVYGTLLAMCIHFYFESLSYYIYKDGAINNVIKDLEEYIYALLYAAFSFLGAFIVKRFKIVGIVATNKGEAEINVV</sequence>
<dbReference type="RefSeq" id="WP_089909099.1">
    <property type="nucleotide sequence ID" value="NZ_FOBB01000002.1"/>
</dbReference>
<evidence type="ECO:0000313" key="2">
    <source>
        <dbReference type="EMBL" id="SEL41782.1"/>
    </source>
</evidence>
<organism evidence="2 3">
    <name type="scientific">Chitinophaga rupis</name>
    <dbReference type="NCBI Taxonomy" id="573321"/>
    <lineage>
        <taxon>Bacteria</taxon>
        <taxon>Pseudomonadati</taxon>
        <taxon>Bacteroidota</taxon>
        <taxon>Chitinophagia</taxon>
        <taxon>Chitinophagales</taxon>
        <taxon>Chitinophagaceae</taxon>
        <taxon>Chitinophaga</taxon>
    </lineage>
</organism>
<evidence type="ECO:0000313" key="3">
    <source>
        <dbReference type="Proteomes" id="UP000198984"/>
    </source>
</evidence>
<reference evidence="2 3" key="1">
    <citation type="submission" date="2016-10" db="EMBL/GenBank/DDBJ databases">
        <authorList>
            <person name="de Groot N.N."/>
        </authorList>
    </citation>
    <scope>NUCLEOTIDE SEQUENCE [LARGE SCALE GENOMIC DNA]</scope>
    <source>
        <strain evidence="2 3">DSM 21039</strain>
    </source>
</reference>
<feature type="transmembrane region" description="Helical" evidence="1">
    <location>
        <begin position="203"/>
        <end position="220"/>
    </location>
</feature>
<keyword evidence="1" id="KW-1133">Transmembrane helix</keyword>
<proteinExistence type="predicted"/>
<keyword evidence="1" id="KW-0472">Membrane</keyword>
<protein>
    <submittedName>
        <fullName evidence="2">Uncharacterized protein</fullName>
    </submittedName>
</protein>
<keyword evidence="1" id="KW-0812">Transmembrane</keyword>
<gene>
    <name evidence="2" type="ORF">SAMN04488505_102225</name>
</gene>
<accession>A0A1H7Q1A7</accession>
<feature type="transmembrane region" description="Helical" evidence="1">
    <location>
        <begin position="79"/>
        <end position="97"/>
    </location>
</feature>
<evidence type="ECO:0000256" key="1">
    <source>
        <dbReference type="SAM" id="Phobius"/>
    </source>
</evidence>
<name>A0A1H7Q1A7_9BACT</name>
<dbReference type="AlphaFoldDB" id="A0A1H7Q1A7"/>
<dbReference type="EMBL" id="FOBB01000002">
    <property type="protein sequence ID" value="SEL41782.1"/>
    <property type="molecule type" value="Genomic_DNA"/>
</dbReference>
<feature type="transmembrane region" description="Helical" evidence="1">
    <location>
        <begin position="9"/>
        <end position="31"/>
    </location>
</feature>
<feature type="transmembrane region" description="Helical" evidence="1">
    <location>
        <begin position="140"/>
        <end position="158"/>
    </location>
</feature>
<feature type="transmembrane region" description="Helical" evidence="1">
    <location>
        <begin position="165"/>
        <end position="188"/>
    </location>
</feature>
<keyword evidence="3" id="KW-1185">Reference proteome</keyword>